<evidence type="ECO:0000256" key="2">
    <source>
        <dbReference type="ARBA" id="ARBA00022475"/>
    </source>
</evidence>
<keyword evidence="5 6" id="KW-0472">Membrane</keyword>
<evidence type="ECO:0000256" key="4">
    <source>
        <dbReference type="ARBA" id="ARBA00022989"/>
    </source>
</evidence>
<proteinExistence type="predicted"/>
<keyword evidence="2" id="KW-1003">Cell membrane</keyword>
<evidence type="ECO:0000313" key="7">
    <source>
        <dbReference type="EMBL" id="WXB15105.1"/>
    </source>
</evidence>
<reference evidence="7 8" key="1">
    <citation type="submission" date="2021-12" db="EMBL/GenBank/DDBJ databases">
        <title>Discovery of the Pendulisporaceae a myxobacterial family with distinct sporulation behavior and unique specialized metabolism.</title>
        <authorList>
            <person name="Garcia R."/>
            <person name="Popoff A."/>
            <person name="Bader C.D."/>
            <person name="Loehr J."/>
            <person name="Walesch S."/>
            <person name="Walt C."/>
            <person name="Boldt J."/>
            <person name="Bunk B."/>
            <person name="Haeckl F.J.F.P.J."/>
            <person name="Gunesch A.P."/>
            <person name="Birkelbach J."/>
            <person name="Nuebel U."/>
            <person name="Pietschmann T."/>
            <person name="Bach T."/>
            <person name="Mueller R."/>
        </authorList>
    </citation>
    <scope>NUCLEOTIDE SEQUENCE [LARGE SCALE GENOMIC DNA]</scope>
    <source>
        <strain evidence="7 8">MSr11954</strain>
    </source>
</reference>
<evidence type="ECO:0000256" key="3">
    <source>
        <dbReference type="ARBA" id="ARBA00022692"/>
    </source>
</evidence>
<gene>
    <name evidence="7" type="ORF">LZC94_45715</name>
</gene>
<dbReference type="EMBL" id="CP089984">
    <property type="protein sequence ID" value="WXB15105.1"/>
    <property type="molecule type" value="Genomic_DNA"/>
</dbReference>
<feature type="transmembrane region" description="Helical" evidence="6">
    <location>
        <begin position="193"/>
        <end position="211"/>
    </location>
</feature>
<feature type="transmembrane region" description="Helical" evidence="6">
    <location>
        <begin position="44"/>
        <end position="65"/>
    </location>
</feature>
<dbReference type="InterPro" id="IPR001123">
    <property type="entry name" value="LeuE-type"/>
</dbReference>
<keyword evidence="3 6" id="KW-0812">Transmembrane</keyword>
<evidence type="ECO:0000256" key="1">
    <source>
        <dbReference type="ARBA" id="ARBA00004651"/>
    </source>
</evidence>
<feature type="transmembrane region" description="Helical" evidence="6">
    <location>
        <begin position="156"/>
        <end position="181"/>
    </location>
</feature>
<keyword evidence="4 6" id="KW-1133">Transmembrane helix</keyword>
<dbReference type="Proteomes" id="UP001370348">
    <property type="component" value="Chromosome"/>
</dbReference>
<protein>
    <submittedName>
        <fullName evidence="7">LysE family translocator</fullName>
    </submittedName>
</protein>
<evidence type="ECO:0000256" key="5">
    <source>
        <dbReference type="ARBA" id="ARBA00023136"/>
    </source>
</evidence>
<accession>A0ABZ2M162</accession>
<dbReference type="PANTHER" id="PTHR30086:SF20">
    <property type="entry name" value="ARGININE EXPORTER PROTEIN ARGO-RELATED"/>
    <property type="match status" value="1"/>
</dbReference>
<organism evidence="7 8">
    <name type="scientific">Pendulispora albinea</name>
    <dbReference type="NCBI Taxonomy" id="2741071"/>
    <lineage>
        <taxon>Bacteria</taxon>
        <taxon>Pseudomonadati</taxon>
        <taxon>Myxococcota</taxon>
        <taxon>Myxococcia</taxon>
        <taxon>Myxococcales</taxon>
        <taxon>Sorangiineae</taxon>
        <taxon>Pendulisporaceae</taxon>
        <taxon>Pendulispora</taxon>
    </lineage>
</organism>
<dbReference type="PANTHER" id="PTHR30086">
    <property type="entry name" value="ARGININE EXPORTER PROTEIN ARGO"/>
    <property type="match status" value="1"/>
</dbReference>
<evidence type="ECO:0000256" key="6">
    <source>
        <dbReference type="SAM" id="Phobius"/>
    </source>
</evidence>
<dbReference type="RefSeq" id="WP_394824730.1">
    <property type="nucleotide sequence ID" value="NZ_CP089984.1"/>
</dbReference>
<comment type="subcellular location">
    <subcellularLocation>
        <location evidence="1">Cell membrane</location>
        <topology evidence="1">Multi-pass membrane protein</topology>
    </subcellularLocation>
</comment>
<keyword evidence="8" id="KW-1185">Reference proteome</keyword>
<evidence type="ECO:0000313" key="8">
    <source>
        <dbReference type="Proteomes" id="UP001370348"/>
    </source>
</evidence>
<name>A0ABZ2M162_9BACT</name>
<dbReference type="Pfam" id="PF01810">
    <property type="entry name" value="LysE"/>
    <property type="match status" value="1"/>
</dbReference>
<sequence length="219" mass="22812">MDHRFMIFLSAALVLALVPGPGILYVLARTLAGGRREGISSTLGTAVGGMVHVVAAAFGVSAILARSAVAFHTVKYMGAAYLVYVGLRTMFARDVEQAAAAATESAGPARGSVGHGRAFGQGIVTEVLNPKMALFFLSFIPQFVDTSRPFVFTQFISLGAISVALNSLSDLTVVLLAGWLGPRLMASAQRRRQQRIASGGVMVALGAYAAVADGPTSRP</sequence>
<dbReference type="PIRSF" id="PIRSF006324">
    <property type="entry name" value="LeuE"/>
    <property type="match status" value="1"/>
</dbReference>